<evidence type="ECO:0000256" key="1">
    <source>
        <dbReference type="SAM" id="MobiDB-lite"/>
    </source>
</evidence>
<accession>A0AAV5GTG5</accession>
<comment type="caution">
    <text evidence="2">The sequence shown here is derived from an EMBL/GenBank/DDBJ whole genome shotgun (WGS) entry which is preliminary data.</text>
</comment>
<sequence length="502" mass="56156">MPQPVTDENSYDHVFHHGTDAGGPPASEGPLGEERASNSEEERERAGGGDRQNAAVADSDADEDENMREQSEDDESDADDDIRAQLEEDDEDDFEPADDVDFDNMSPKTIRRLLALLDVVEQLPAAIPNHMLGPGAVQYAASTKAFLDDPANWELNVAEKGGLLRLFQELVKLERNEDGINELNRIMASNAALLQTFFPAILPFFRAGGRGVFIIPLRELSADALNHLRAWQLAIRQLCEASDGEMTFCFVNERNKGEIHATEFLVGFPGGKLVNLGPSGNLDEFAVGLRAAQAKSEAERKRAPKSLQRLSISVMDMRDAGAQEHVVELGTLYNKFKKRKWIVWNAPALGEYIADILHDSVELQRQKRTQTILNAAFKLKMGARPKQPMSARERLNFAFATNFDFEDDSDDSDNSQDDSNDEKDDGLKDDETDSSAESDDGLDPPQLAKSDIAQVRKTKSKAYRKAKKLHKHEWTPEELEQLEQMHWIDRFDKVACSFCHNL</sequence>
<name>A0AAV5GTG5_9BASI</name>
<reference evidence="2 3" key="1">
    <citation type="submission" date="2021-12" db="EMBL/GenBank/DDBJ databases">
        <title>High titer production of polyol ester of fatty acids by Rhodotorula paludigena BS15 towards product separation-free biomass refinery.</title>
        <authorList>
            <person name="Mano J."/>
            <person name="Ono H."/>
            <person name="Tanaka T."/>
            <person name="Naito K."/>
            <person name="Sushida H."/>
            <person name="Ike M."/>
            <person name="Tokuyasu K."/>
            <person name="Kitaoka M."/>
        </authorList>
    </citation>
    <scope>NUCLEOTIDE SEQUENCE [LARGE SCALE GENOMIC DNA]</scope>
    <source>
        <strain evidence="2 3">BS15</strain>
    </source>
</reference>
<organism evidence="2 3">
    <name type="scientific">Rhodotorula paludigena</name>
    <dbReference type="NCBI Taxonomy" id="86838"/>
    <lineage>
        <taxon>Eukaryota</taxon>
        <taxon>Fungi</taxon>
        <taxon>Dikarya</taxon>
        <taxon>Basidiomycota</taxon>
        <taxon>Pucciniomycotina</taxon>
        <taxon>Microbotryomycetes</taxon>
        <taxon>Sporidiobolales</taxon>
        <taxon>Sporidiobolaceae</taxon>
        <taxon>Rhodotorula</taxon>
    </lineage>
</organism>
<proteinExistence type="predicted"/>
<protein>
    <submittedName>
        <fullName evidence="2">Uncharacterized protein</fullName>
    </submittedName>
</protein>
<feature type="compositionally biased region" description="Basic and acidic residues" evidence="1">
    <location>
        <begin position="10"/>
        <end position="19"/>
    </location>
</feature>
<feature type="compositionally biased region" description="Acidic residues" evidence="1">
    <location>
        <begin position="406"/>
        <end position="442"/>
    </location>
</feature>
<dbReference type="EMBL" id="BQKY01000010">
    <property type="protein sequence ID" value="GJN91913.1"/>
    <property type="molecule type" value="Genomic_DNA"/>
</dbReference>
<gene>
    <name evidence="2" type="ORF">Rhopal_004938-T1</name>
</gene>
<feature type="region of interest" description="Disordered" evidence="1">
    <location>
        <begin position="1"/>
        <end position="79"/>
    </location>
</feature>
<feature type="compositionally biased region" description="Basic residues" evidence="1">
    <location>
        <begin position="456"/>
        <end position="471"/>
    </location>
</feature>
<dbReference type="AlphaFoldDB" id="A0AAV5GTG5"/>
<feature type="compositionally biased region" description="Acidic residues" evidence="1">
    <location>
        <begin position="59"/>
        <end position="79"/>
    </location>
</feature>
<evidence type="ECO:0000313" key="3">
    <source>
        <dbReference type="Proteomes" id="UP001342314"/>
    </source>
</evidence>
<keyword evidence="3" id="KW-1185">Reference proteome</keyword>
<evidence type="ECO:0000313" key="2">
    <source>
        <dbReference type="EMBL" id="GJN91913.1"/>
    </source>
</evidence>
<dbReference type="Proteomes" id="UP001342314">
    <property type="component" value="Unassembled WGS sequence"/>
</dbReference>
<feature type="region of interest" description="Disordered" evidence="1">
    <location>
        <begin position="406"/>
        <end position="475"/>
    </location>
</feature>
<feature type="compositionally biased region" description="Basic and acidic residues" evidence="1">
    <location>
        <begin position="32"/>
        <end position="48"/>
    </location>
</feature>